<reference evidence="3" key="2">
    <citation type="submission" date="2015-07" db="EMBL/GenBank/DDBJ databases">
        <title>Contrasting host-pathogen interactions and genome evolution in two generalist and specialist microsporidian pathogens of mosquitoes.</title>
        <authorList>
            <consortium name="The Broad Institute Genomics Platform"/>
            <consortium name="The Broad Institute Genome Sequencing Center for Infectious Disease"/>
            <person name="Cuomo C.A."/>
            <person name="Sanscrainte N.D."/>
            <person name="Goldberg J.M."/>
            <person name="Heiman D."/>
            <person name="Young S."/>
            <person name="Zeng Q."/>
            <person name="Becnel J.J."/>
            <person name="Birren B.W."/>
        </authorList>
    </citation>
    <scope>NUCLEOTIDE SEQUENCE [LARGE SCALE GENOMIC DNA]</scope>
    <source>
        <strain evidence="3">USNM 41457</strain>
    </source>
</reference>
<sequence>MVFNNKKSNTTEVFASIWIVIFSVFAIIFWLQTLNWYKRTNKIKILKDASTDSKKKECRDKKIYQNFMCEKILCKYIYMIIYRYVYKHNNIPLPNRHFSIIIYIYDITN</sequence>
<evidence type="ECO:0000256" key="1">
    <source>
        <dbReference type="SAM" id="Phobius"/>
    </source>
</evidence>
<name>J8ZNZ7_EDHAE</name>
<evidence type="ECO:0000313" key="2">
    <source>
        <dbReference type="EMBL" id="EJW01423.1"/>
    </source>
</evidence>
<dbReference type="HOGENOM" id="CLU_2183909_0_0_1"/>
<comment type="caution">
    <text evidence="2">The sequence shown here is derived from an EMBL/GenBank/DDBJ whole genome shotgun (WGS) entry which is preliminary data.</text>
</comment>
<dbReference type="AlphaFoldDB" id="J8ZNZ7"/>
<keyword evidence="1" id="KW-0812">Transmembrane</keyword>
<evidence type="ECO:0000313" key="3">
    <source>
        <dbReference type="Proteomes" id="UP000003163"/>
    </source>
</evidence>
<dbReference type="Proteomes" id="UP000003163">
    <property type="component" value="Unassembled WGS sequence"/>
</dbReference>
<dbReference type="EMBL" id="AFBI03000158">
    <property type="protein sequence ID" value="EJW01423.1"/>
    <property type="molecule type" value="Genomic_DNA"/>
</dbReference>
<dbReference type="InParanoid" id="J8ZNZ7"/>
<keyword evidence="1" id="KW-0472">Membrane</keyword>
<accession>J8ZNZ7</accession>
<protein>
    <submittedName>
        <fullName evidence="2">Uncharacterized protein</fullName>
    </submittedName>
</protein>
<keyword evidence="3" id="KW-1185">Reference proteome</keyword>
<proteinExistence type="predicted"/>
<organism evidence="2 3">
    <name type="scientific">Edhazardia aedis (strain USNM 41457)</name>
    <name type="common">Microsporidian parasite</name>
    <dbReference type="NCBI Taxonomy" id="1003232"/>
    <lineage>
        <taxon>Eukaryota</taxon>
        <taxon>Fungi</taxon>
        <taxon>Fungi incertae sedis</taxon>
        <taxon>Microsporidia</taxon>
        <taxon>Edhazardia</taxon>
    </lineage>
</organism>
<reference evidence="2 3" key="1">
    <citation type="submission" date="2011-08" db="EMBL/GenBank/DDBJ databases">
        <authorList>
            <person name="Liu Z.J."/>
            <person name="Shi F.L."/>
            <person name="Lu J.Q."/>
            <person name="Li M."/>
            <person name="Wang Z.L."/>
        </authorList>
    </citation>
    <scope>NUCLEOTIDE SEQUENCE [LARGE SCALE GENOMIC DNA]</scope>
    <source>
        <strain evidence="2 3">USNM 41457</strain>
    </source>
</reference>
<feature type="transmembrane region" description="Helical" evidence="1">
    <location>
        <begin position="15"/>
        <end position="37"/>
    </location>
</feature>
<keyword evidence="1" id="KW-1133">Transmembrane helix</keyword>
<dbReference type="VEuPathDB" id="MicrosporidiaDB:EDEG_03956"/>
<gene>
    <name evidence="2" type="ORF">EDEG_03956</name>
</gene>